<evidence type="ECO:0008006" key="4">
    <source>
        <dbReference type="Google" id="ProtNLM"/>
    </source>
</evidence>
<name>A0A941D682_9CAUL</name>
<organism evidence="2 3">
    <name type="scientific">Phenylobacterium glaciei</name>
    <dbReference type="NCBI Taxonomy" id="2803784"/>
    <lineage>
        <taxon>Bacteria</taxon>
        <taxon>Pseudomonadati</taxon>
        <taxon>Pseudomonadota</taxon>
        <taxon>Alphaproteobacteria</taxon>
        <taxon>Caulobacterales</taxon>
        <taxon>Caulobacteraceae</taxon>
        <taxon>Phenylobacterium</taxon>
    </lineage>
</organism>
<comment type="caution">
    <text evidence="2">The sequence shown here is derived from an EMBL/GenBank/DDBJ whole genome shotgun (WGS) entry which is preliminary data.</text>
</comment>
<dbReference type="EMBL" id="JAGSGD010000002">
    <property type="protein sequence ID" value="MBR7621508.1"/>
    <property type="molecule type" value="Genomic_DNA"/>
</dbReference>
<feature type="signal peptide" evidence="1">
    <location>
        <begin position="1"/>
        <end position="20"/>
    </location>
</feature>
<dbReference type="RefSeq" id="WP_215343028.1">
    <property type="nucleotide sequence ID" value="NZ_JAGSGD010000002.1"/>
</dbReference>
<keyword evidence="3" id="KW-1185">Reference proteome</keyword>
<keyword evidence="1" id="KW-0732">Signal</keyword>
<gene>
    <name evidence="2" type="ORF">JKL49_19105</name>
</gene>
<feature type="chain" id="PRO_5037404805" description="DUF3108 domain-containing protein" evidence="1">
    <location>
        <begin position="21"/>
        <end position="230"/>
    </location>
</feature>
<sequence length="230" mass="24566">MKTVVSSILAAALLVGAAPAALGQDMANTEKLSLQPKRVKGLLLGYGYQLGEYSGQVKAMNSQTRALGMFSSDYAKTNFTITSPRLKAPMTVTCEGGQNRLGMGWIDFKRNDLAYVCNFVGGPSDASFALVLSDGKFLDKLYQPQRAAEIRYGGVTLRAKTRKMPGSMPLGGGATPSYVILKDDQEVGGMVRTPFKGTVYLPVQGSPDRDAAAAMALALFFFTDPGSQTR</sequence>
<evidence type="ECO:0000313" key="2">
    <source>
        <dbReference type="EMBL" id="MBR7621508.1"/>
    </source>
</evidence>
<accession>A0A941D682</accession>
<reference evidence="2" key="1">
    <citation type="submission" date="2021-04" db="EMBL/GenBank/DDBJ databases">
        <title>Draft genome assembly of strain Phenylobacterium sp. 20VBR1 using MiniION and Illumina platforms.</title>
        <authorList>
            <person name="Thomas F.A."/>
            <person name="Krishnan K.P."/>
            <person name="Sinha R.K."/>
        </authorList>
    </citation>
    <scope>NUCLEOTIDE SEQUENCE</scope>
    <source>
        <strain evidence="2">20VBR1</strain>
    </source>
</reference>
<evidence type="ECO:0000256" key="1">
    <source>
        <dbReference type="SAM" id="SignalP"/>
    </source>
</evidence>
<protein>
    <recommendedName>
        <fullName evidence="4">DUF3108 domain-containing protein</fullName>
    </recommendedName>
</protein>
<dbReference type="AlphaFoldDB" id="A0A941D682"/>
<evidence type="ECO:0000313" key="3">
    <source>
        <dbReference type="Proteomes" id="UP000622580"/>
    </source>
</evidence>
<proteinExistence type="predicted"/>
<dbReference type="Proteomes" id="UP000622580">
    <property type="component" value="Unassembled WGS sequence"/>
</dbReference>